<sequence length="148" mass="16743">MNDQRKAVFEQRQEFMDSEDLSELVADFRNDAINDLVERYMPPKAYAEQWDIDGLDEKVKSTLGLELPLHDWAAEEGVSNEEIEERIVAAADVRAAERLELIGADQTPRPRKAVHAADDRHAVARAPGPSGPPARRHRPARLRPARTR</sequence>
<dbReference type="GO" id="GO:0016020">
    <property type="term" value="C:membrane"/>
    <property type="evidence" value="ECO:0007669"/>
    <property type="project" value="InterPro"/>
</dbReference>
<dbReference type="Proteomes" id="UP000309952">
    <property type="component" value="Chromosome"/>
</dbReference>
<dbReference type="Gene3D" id="1.10.3060.10">
    <property type="entry name" value="Helical scaffold and wing domains of SecA"/>
    <property type="match status" value="1"/>
</dbReference>
<evidence type="ECO:0000259" key="2">
    <source>
        <dbReference type="Pfam" id="PF07516"/>
    </source>
</evidence>
<reference evidence="3 4" key="1">
    <citation type="submission" date="2019-04" db="EMBL/GenBank/DDBJ databases">
        <authorList>
            <consortium name="Pathogen Informatics"/>
        </authorList>
    </citation>
    <scope>NUCLEOTIDE SEQUENCE [LARGE SCALE GENOMIC DNA]</scope>
    <source>
        <strain evidence="3 4">NCTC9239</strain>
    </source>
</reference>
<dbReference type="SUPFAM" id="SSF81886">
    <property type="entry name" value="Helical scaffold and wing domains of SecA"/>
    <property type="match status" value="1"/>
</dbReference>
<dbReference type="AlphaFoldDB" id="A0A4P1KF34"/>
<feature type="region of interest" description="Disordered" evidence="1">
    <location>
        <begin position="104"/>
        <end position="148"/>
    </location>
</feature>
<dbReference type="GO" id="GO:0017038">
    <property type="term" value="P:protein import"/>
    <property type="evidence" value="ECO:0007669"/>
    <property type="project" value="InterPro"/>
</dbReference>
<feature type="compositionally biased region" description="Basic residues" evidence="1">
    <location>
        <begin position="134"/>
        <end position="148"/>
    </location>
</feature>
<dbReference type="Pfam" id="PF07516">
    <property type="entry name" value="SecA_SW"/>
    <property type="match status" value="1"/>
</dbReference>
<accession>A0A4P1KF34</accession>
<dbReference type="EMBL" id="LR588407">
    <property type="protein sequence ID" value="VTO19040.1"/>
    <property type="molecule type" value="Genomic_DNA"/>
</dbReference>
<evidence type="ECO:0000313" key="4">
    <source>
        <dbReference type="Proteomes" id="UP000309952"/>
    </source>
</evidence>
<dbReference type="InterPro" id="IPR036266">
    <property type="entry name" value="SecA_Wing/Scaffold_sf"/>
</dbReference>
<protein>
    <submittedName>
        <fullName evidence="3">Preprotein translocase subunit SecA</fullName>
    </submittedName>
</protein>
<organism evidence="3 4">
    <name type="scientific">Brevundimonas vancanneytii</name>
    <dbReference type="NCBI Taxonomy" id="1325724"/>
    <lineage>
        <taxon>Bacteria</taxon>
        <taxon>Pseudomonadati</taxon>
        <taxon>Pseudomonadota</taxon>
        <taxon>Alphaproteobacteria</taxon>
        <taxon>Caulobacterales</taxon>
        <taxon>Caulobacteraceae</taxon>
        <taxon>Brevundimonas</taxon>
    </lineage>
</organism>
<feature type="domain" description="SecA Wing/Scaffold" evidence="2">
    <location>
        <begin position="1"/>
        <end position="102"/>
    </location>
</feature>
<name>A0A4P1KF34_9CAUL</name>
<evidence type="ECO:0000256" key="1">
    <source>
        <dbReference type="SAM" id="MobiDB-lite"/>
    </source>
</evidence>
<dbReference type="KEGG" id="bvy:NCTC9239_02978"/>
<gene>
    <name evidence="3" type="primary">secA_2</name>
    <name evidence="3" type="ORF">NCTC9239_02978</name>
</gene>
<dbReference type="InterPro" id="IPR011116">
    <property type="entry name" value="SecA_Wing/Scaffold"/>
</dbReference>
<proteinExistence type="predicted"/>
<keyword evidence="4" id="KW-1185">Reference proteome</keyword>
<evidence type="ECO:0000313" key="3">
    <source>
        <dbReference type="EMBL" id="VTO19040.1"/>
    </source>
</evidence>